<dbReference type="RefSeq" id="WP_196196879.1">
    <property type="nucleotide sequence ID" value="NZ_JADPRT010000013.1"/>
</dbReference>
<dbReference type="InterPro" id="IPR042099">
    <property type="entry name" value="ANL_N_sf"/>
</dbReference>
<evidence type="ECO:0000259" key="7">
    <source>
        <dbReference type="Pfam" id="PF00501"/>
    </source>
</evidence>
<dbReference type="PROSITE" id="PS00455">
    <property type="entry name" value="AMP_BINDING"/>
    <property type="match status" value="1"/>
</dbReference>
<comment type="similarity">
    <text evidence="1">Belongs to the ATP-dependent AMP-binding enzyme family.</text>
</comment>
<evidence type="ECO:0000256" key="5">
    <source>
        <dbReference type="ARBA" id="ARBA00024484"/>
    </source>
</evidence>
<gene>
    <name evidence="8" type="ORF">I2501_27120</name>
</gene>
<comment type="catalytic activity">
    <reaction evidence="5">
        <text>a long-chain fatty acid + ATP + CoA = a long-chain fatty acyl-CoA + AMP + diphosphate</text>
        <dbReference type="Rhea" id="RHEA:15421"/>
        <dbReference type="ChEBI" id="CHEBI:30616"/>
        <dbReference type="ChEBI" id="CHEBI:33019"/>
        <dbReference type="ChEBI" id="CHEBI:57287"/>
        <dbReference type="ChEBI" id="CHEBI:57560"/>
        <dbReference type="ChEBI" id="CHEBI:83139"/>
        <dbReference type="ChEBI" id="CHEBI:456215"/>
        <dbReference type="EC" id="6.2.1.3"/>
    </reaction>
    <physiologicalReaction direction="left-to-right" evidence="5">
        <dbReference type="Rhea" id="RHEA:15422"/>
    </physiologicalReaction>
</comment>
<evidence type="ECO:0000256" key="2">
    <source>
        <dbReference type="ARBA" id="ARBA00022598"/>
    </source>
</evidence>
<dbReference type="EMBL" id="JADPRT010000013">
    <property type="protein sequence ID" value="MBF9071700.1"/>
    <property type="molecule type" value="Genomic_DNA"/>
</dbReference>
<evidence type="ECO:0000256" key="1">
    <source>
        <dbReference type="ARBA" id="ARBA00006432"/>
    </source>
</evidence>
<protein>
    <recommendedName>
        <fullName evidence="6">Acyl-CoA synthetase</fullName>
    </recommendedName>
</protein>
<dbReference type="Proteomes" id="UP000657385">
    <property type="component" value="Unassembled WGS sequence"/>
</dbReference>
<sequence length="647" mass="69895">MGTTFFQDLRAARARPELAERVEVEIVREDGVVREVRAAPLVPEPSRGSLADIPFDNAAATPQYVALRRLVEGSWQPVSAAAFADAVRATAKGLIAAGVELGDRVALMARTRYEWTVLDFAIWAAGGQTVPVYPTSSADQLDWIMRDSGAVLLLLETPELAKLAAPVLDGLPQRTPTAATRLPVPSVDEDLLGFLADLGRDVPDADVDARRAALTPETVATLVYTSGTTGRPKGCVLTHANLHAGSANLVELLQPVFVEATHQDPTTLLFLPLAHVLGRMLQLACLIGRITIGLFPSIKPDDLRPELERFAPTFLVAVPYFFEKVHDTARAMAERMGRGASFVRADRIAVAYGEAEMRRLLGTGDGPDLLLRAAHALYDLLVYRRVRKALGGSVRYAVSGGSALDPRLASFFFGCGILVYQGYGLTETSAATTVMPPLDPRPGSVGRPVPGATIRIAPDGEVMLRGGSVFNGYWKNLEATQAALPGSWLATGDLGRLDDEGYLSIVGRKKDILITSGGKNVSPSALEDRLRSRPPVGQCMVVGDGRHYVAALVTLDQEAVEHWLSVRKRPKGTPFEQLRRDPELLAEVQRAVDYANEAVSRAESIRRFSVVAGEFSEENGLLTPSLKVKRHAVATAYAREIEALYGE</sequence>
<proteinExistence type="inferred from homology"/>
<dbReference type="GO" id="GO:0004467">
    <property type="term" value="F:long-chain fatty acid-CoA ligase activity"/>
    <property type="evidence" value="ECO:0007669"/>
    <property type="project" value="UniProtKB-EC"/>
</dbReference>
<dbReference type="InterPro" id="IPR020845">
    <property type="entry name" value="AMP-binding_CS"/>
</dbReference>
<dbReference type="CDD" id="cd05907">
    <property type="entry name" value="VL_LC_FACS_like"/>
    <property type="match status" value="1"/>
</dbReference>
<dbReference type="SUPFAM" id="SSF56801">
    <property type="entry name" value="Acetyl-CoA synthetase-like"/>
    <property type="match status" value="1"/>
</dbReference>
<dbReference type="PANTHER" id="PTHR43272">
    <property type="entry name" value="LONG-CHAIN-FATTY-ACID--COA LIGASE"/>
    <property type="match status" value="1"/>
</dbReference>
<dbReference type="PANTHER" id="PTHR43272:SF32">
    <property type="entry name" value="AMP-DEPENDENT SYNTHETASE_LIGASE DOMAIN-CONTAINING PROTEIN"/>
    <property type="match status" value="1"/>
</dbReference>
<evidence type="ECO:0000313" key="9">
    <source>
        <dbReference type="Proteomes" id="UP000657385"/>
    </source>
</evidence>
<feature type="domain" description="AMP-dependent synthetase/ligase" evidence="7">
    <location>
        <begin position="56"/>
        <end position="474"/>
    </location>
</feature>
<dbReference type="Pfam" id="PF23562">
    <property type="entry name" value="AMP-binding_C_3"/>
    <property type="match status" value="1"/>
</dbReference>
<keyword evidence="2" id="KW-0436">Ligase</keyword>
<dbReference type="InterPro" id="IPR000873">
    <property type="entry name" value="AMP-dep_synth/lig_dom"/>
</dbReference>
<keyword evidence="4" id="KW-0443">Lipid metabolism</keyword>
<accession>A0A931BE01</accession>
<dbReference type="InterPro" id="IPR045851">
    <property type="entry name" value="AMP-bd_C_sf"/>
</dbReference>
<keyword evidence="3" id="KW-0276">Fatty acid metabolism</keyword>
<evidence type="ECO:0000256" key="3">
    <source>
        <dbReference type="ARBA" id="ARBA00022832"/>
    </source>
</evidence>
<dbReference type="AlphaFoldDB" id="A0A931BE01"/>
<dbReference type="Gene3D" id="3.40.50.12780">
    <property type="entry name" value="N-terminal domain of ligase-like"/>
    <property type="match status" value="1"/>
</dbReference>
<keyword evidence="9" id="KW-1185">Reference proteome</keyword>
<comment type="caution">
    <text evidence="8">The sequence shown here is derived from an EMBL/GenBank/DDBJ whole genome shotgun (WGS) entry which is preliminary data.</text>
</comment>
<organism evidence="8 9">
    <name type="scientific">Streptacidiphilus fuscans</name>
    <dbReference type="NCBI Taxonomy" id="2789292"/>
    <lineage>
        <taxon>Bacteria</taxon>
        <taxon>Bacillati</taxon>
        <taxon>Actinomycetota</taxon>
        <taxon>Actinomycetes</taxon>
        <taxon>Kitasatosporales</taxon>
        <taxon>Streptomycetaceae</taxon>
        <taxon>Streptacidiphilus</taxon>
    </lineage>
</organism>
<dbReference type="GO" id="GO:0016020">
    <property type="term" value="C:membrane"/>
    <property type="evidence" value="ECO:0007669"/>
    <property type="project" value="TreeGrafter"/>
</dbReference>
<dbReference type="Gene3D" id="3.30.300.30">
    <property type="match status" value="1"/>
</dbReference>
<dbReference type="Pfam" id="PF00501">
    <property type="entry name" value="AMP-binding"/>
    <property type="match status" value="1"/>
</dbReference>
<name>A0A931BE01_9ACTN</name>
<reference evidence="8" key="1">
    <citation type="submission" date="2020-11" db="EMBL/GenBank/DDBJ databases">
        <title>Isolation and identification of active actinomycetes.</title>
        <authorList>
            <person name="Yu B."/>
        </authorList>
    </citation>
    <scope>NUCLEOTIDE SEQUENCE</scope>
    <source>
        <strain evidence="8">NEAU-YB345</strain>
    </source>
</reference>
<evidence type="ECO:0000313" key="8">
    <source>
        <dbReference type="EMBL" id="MBF9071700.1"/>
    </source>
</evidence>
<evidence type="ECO:0000256" key="6">
    <source>
        <dbReference type="ARBA" id="ARBA00032875"/>
    </source>
</evidence>
<evidence type="ECO:0000256" key="4">
    <source>
        <dbReference type="ARBA" id="ARBA00023098"/>
    </source>
</evidence>